<dbReference type="OrthoDB" id="1359551at2"/>
<dbReference type="Proteomes" id="UP000260644">
    <property type="component" value="Unassembled WGS sequence"/>
</dbReference>
<name>A0A3E1Y3L1_9BACT</name>
<dbReference type="AlphaFoldDB" id="A0A3E1Y3L1"/>
<evidence type="ECO:0000313" key="1">
    <source>
        <dbReference type="EMBL" id="RFS19254.1"/>
    </source>
</evidence>
<organism evidence="1 2">
    <name type="scientific">Chitinophaga silvatica</name>
    <dbReference type="NCBI Taxonomy" id="2282649"/>
    <lineage>
        <taxon>Bacteria</taxon>
        <taxon>Pseudomonadati</taxon>
        <taxon>Bacteroidota</taxon>
        <taxon>Chitinophagia</taxon>
        <taxon>Chitinophagales</taxon>
        <taxon>Chitinophagaceae</taxon>
        <taxon>Chitinophaga</taxon>
    </lineage>
</organism>
<evidence type="ECO:0000313" key="2">
    <source>
        <dbReference type="Proteomes" id="UP000260644"/>
    </source>
</evidence>
<comment type="caution">
    <text evidence="1">The sequence shown here is derived from an EMBL/GenBank/DDBJ whole genome shotgun (WGS) entry which is preliminary data.</text>
</comment>
<keyword evidence="2" id="KW-1185">Reference proteome</keyword>
<gene>
    <name evidence="1" type="ORF">DVR12_23760</name>
</gene>
<proteinExistence type="predicted"/>
<reference evidence="1 2" key="1">
    <citation type="submission" date="2018-07" db="EMBL/GenBank/DDBJ databases">
        <title>Chitinophaga K2CV101002-2 sp. nov., isolated from a monsoon evergreen broad-leaved forest soil.</title>
        <authorList>
            <person name="Lv Y."/>
        </authorList>
    </citation>
    <scope>NUCLEOTIDE SEQUENCE [LARGE SCALE GENOMIC DNA]</scope>
    <source>
        <strain evidence="1 2">GDMCC 1.1288</strain>
    </source>
</reference>
<dbReference type="EMBL" id="QPMM01000014">
    <property type="protein sequence ID" value="RFS19254.1"/>
    <property type="molecule type" value="Genomic_DNA"/>
</dbReference>
<dbReference type="RefSeq" id="WP_116978307.1">
    <property type="nucleotide sequence ID" value="NZ_QPMM01000014.1"/>
</dbReference>
<accession>A0A3E1Y3L1</accession>
<sequence length="211" mass="24234">MKATLYSHTRPLGTIDMKIIDESMGVVGGILTPNKDYFSLQPIFRRCLGTQNNEIENLKLNIQLENGCFLQPLGGFSILDLRETPNVISVEIPGSNYFNIFGKGEPTTFVEEPWAPLTIDAKLEFEKELNKEINLFREKKQFSNHPFAQNQFYAMARHTPDDDALFYAVSNTECQFAVIHLTWTGTPEKDPTFPTSQFYKSFDDFKKSWEE</sequence>
<protein>
    <submittedName>
        <fullName evidence="1">Uncharacterized protein</fullName>
    </submittedName>
</protein>